<dbReference type="InterPro" id="IPR038765">
    <property type="entry name" value="Papain-like_cys_pep_sf"/>
</dbReference>
<dbReference type="Pfam" id="PF00797">
    <property type="entry name" value="Acetyltransf_2"/>
    <property type="match status" value="1"/>
</dbReference>
<keyword evidence="3" id="KW-1185">Reference proteome</keyword>
<evidence type="ECO:0000313" key="3">
    <source>
        <dbReference type="Proteomes" id="UP000015100"/>
    </source>
</evidence>
<dbReference type="Proteomes" id="UP000015100">
    <property type="component" value="Unassembled WGS sequence"/>
</dbReference>
<reference evidence="3" key="2">
    <citation type="submission" date="2013-04" db="EMBL/GenBank/DDBJ databases">
        <title>Genomic mechanisms accounting for the adaptation to parasitism in nematode-trapping fungi.</title>
        <authorList>
            <person name="Ahren D.G."/>
        </authorList>
    </citation>
    <scope>NUCLEOTIDE SEQUENCE [LARGE SCALE GENOMIC DNA]</scope>
    <source>
        <strain evidence="3">CBS 200.50</strain>
    </source>
</reference>
<accession>S8A5T9</accession>
<dbReference type="Gene3D" id="3.30.2140.20">
    <property type="match status" value="1"/>
</dbReference>
<dbReference type="PANTHER" id="PTHR11786:SF0">
    <property type="entry name" value="ARYLAMINE N-ACETYLTRANSFERASE 4-RELATED"/>
    <property type="match status" value="1"/>
</dbReference>
<proteinExistence type="inferred from homology"/>
<dbReference type="STRING" id="1284197.S8A5T9"/>
<name>S8A5T9_DACHA</name>
<evidence type="ECO:0000256" key="1">
    <source>
        <dbReference type="ARBA" id="ARBA00006547"/>
    </source>
</evidence>
<dbReference type="GO" id="GO:0016407">
    <property type="term" value="F:acetyltransferase activity"/>
    <property type="evidence" value="ECO:0007669"/>
    <property type="project" value="InterPro"/>
</dbReference>
<reference evidence="2 3" key="1">
    <citation type="journal article" date="2013" name="PLoS Genet.">
        <title>Genomic mechanisms accounting for the adaptation to parasitism in nematode-trapping fungi.</title>
        <authorList>
            <person name="Meerupati T."/>
            <person name="Andersson K.M."/>
            <person name="Friman E."/>
            <person name="Kumar D."/>
            <person name="Tunlid A."/>
            <person name="Ahren D."/>
        </authorList>
    </citation>
    <scope>NUCLEOTIDE SEQUENCE [LARGE SCALE GENOMIC DNA]</scope>
    <source>
        <strain evidence="2 3">CBS 200.50</strain>
    </source>
</reference>
<dbReference type="OrthoDB" id="10260017at2759"/>
<dbReference type="OMA" id="YMTGVRN"/>
<gene>
    <name evidence="2" type="ORF">H072_8036</name>
</gene>
<dbReference type="EMBL" id="AQGS01000575">
    <property type="protein sequence ID" value="EPS38350.1"/>
    <property type="molecule type" value="Genomic_DNA"/>
</dbReference>
<dbReference type="HOGENOM" id="CLU_049918_2_0_1"/>
<dbReference type="PANTHER" id="PTHR11786">
    <property type="entry name" value="N-HYDROXYARYLAMINE O-ACETYLTRANSFERASE"/>
    <property type="match status" value="1"/>
</dbReference>
<sequence>MATESATNPNLPIILSDEQTEEYLRFLKFTEDDIEKIREPNLENLSVLMVRQLATAPFCNIDIHYSQAHQIVIDISYIFNKVIRRKRGGYCMELNTLFSHLLATLGYNTWLAPARVSRERTGNVDDRNFHGISHVVNLIEFDNGKIYLVDVAYGGPTIVQPMELFEGNTKDSIGAEKHRLIKATIPELRMKKPHWILQFKATMDDLWVDLYMFFEIEATLRDCEIWSNWTSSREGIFLKNIIAARVIREGNKPVGKYILFNSNIKRKFYAGVEDLPELTNEEERVKALKDFWGIELSQDDQEAIRGREPEIRIQSELR</sequence>
<protein>
    <submittedName>
        <fullName evidence="2">Uncharacterized protein</fullName>
    </submittedName>
</protein>
<organism evidence="2 3">
    <name type="scientific">Dactylellina haptotyla (strain CBS 200.50)</name>
    <name type="common">Nematode-trapping fungus</name>
    <name type="synonym">Monacrosporium haptotylum</name>
    <dbReference type="NCBI Taxonomy" id="1284197"/>
    <lineage>
        <taxon>Eukaryota</taxon>
        <taxon>Fungi</taxon>
        <taxon>Dikarya</taxon>
        <taxon>Ascomycota</taxon>
        <taxon>Pezizomycotina</taxon>
        <taxon>Orbiliomycetes</taxon>
        <taxon>Orbiliales</taxon>
        <taxon>Orbiliaceae</taxon>
        <taxon>Dactylellina</taxon>
    </lineage>
</organism>
<dbReference type="AlphaFoldDB" id="S8A5T9"/>
<comment type="similarity">
    <text evidence="1">Belongs to the arylamine N-acetyltransferase family.</text>
</comment>
<dbReference type="SUPFAM" id="SSF54001">
    <property type="entry name" value="Cysteine proteinases"/>
    <property type="match status" value="1"/>
</dbReference>
<evidence type="ECO:0000313" key="2">
    <source>
        <dbReference type="EMBL" id="EPS38350.1"/>
    </source>
</evidence>
<comment type="caution">
    <text evidence="2">The sequence shown here is derived from an EMBL/GenBank/DDBJ whole genome shotgun (WGS) entry which is preliminary data.</text>
</comment>
<dbReference type="InterPro" id="IPR053710">
    <property type="entry name" value="Arylamine_NAT_domain_sf"/>
</dbReference>
<dbReference type="eggNOG" id="ENOG502S3W4">
    <property type="taxonomic scope" value="Eukaryota"/>
</dbReference>
<dbReference type="InterPro" id="IPR001447">
    <property type="entry name" value="Arylamine_N-AcTrfase"/>
</dbReference>